<reference evidence="4" key="1">
    <citation type="submission" date="2017-05" db="EMBL/GenBank/DDBJ databases">
        <authorList>
            <person name="Kirkegaard R."/>
            <person name="Mcilroy J S."/>
        </authorList>
    </citation>
    <scope>NUCLEOTIDE SEQUENCE [LARGE SCALE GENOMIC DNA]</scope>
</reference>
<sequence length="640" mass="71576">MYRIDALLSARMFLRPKWVGDQIYFLSNLSGHNSLYVMKQGGSVPVPLIPPNIALQNPLLIGGESFAVFPNLDKILVMIDQDGDENYLPMQIPLEGGFPEPAFDNFFANTRCHLGAVDAEQNLFVIQAESRDEGMVHAYLCDFALGKVEEIYASPFGAWPAAINQDYSRIVLVESYMAGDTVAYLWERGKQLRLLYGKPLVDREAGEEVPLTAFGDGFFTDDGQGLVFSNALFENTYSLGYLDLRAPERVTPVPFRDLSHKGIGEFTGLEKLKTGCLLLHFNIDGASWAYEAEYDPVEKTMCVVNVLVGKGVFSEGVLEAIAYTPERDAFAISFSTATSPTQIYTIEGVDRDRVVRHTDEVILGVPQNLLSRGEDCTFTSFDGLRISARLYLPSPELGFEGKRPVVYYIHGGPQSQERPDFAWFSMPLIQFLTLQGFAVFVPNVRGSVGYGLSYTKHVDRDWGGKDRLDHVHAMTQVLPKDDRLDVSRAGVVGRSYGGYMTLTLAGKHPELWSAAVDMFGPYDLTTFLERIPPTWKPYYRMVLGDPSNPEDLAFLQDRSPKTSIENFNAPLLVIQGRNDPRVVAEESEDLVAHLQEIGKDIEMLLFEDEGHGVEKFANKVICYNAITDFFKKTLKPKIRV</sequence>
<evidence type="ECO:0000313" key="4">
    <source>
        <dbReference type="Proteomes" id="UP000195514"/>
    </source>
</evidence>
<keyword evidence="4" id="KW-1185">Reference proteome</keyword>
<dbReference type="GO" id="GO:0006508">
    <property type="term" value="P:proteolysis"/>
    <property type="evidence" value="ECO:0007669"/>
    <property type="project" value="InterPro"/>
</dbReference>
<dbReference type="EC" id="3.4.-.-" evidence="3"/>
<dbReference type="PANTHER" id="PTHR42776:SF27">
    <property type="entry name" value="DIPEPTIDYL PEPTIDASE FAMILY MEMBER 6"/>
    <property type="match status" value="1"/>
</dbReference>
<dbReference type="EMBL" id="LT859958">
    <property type="protein sequence ID" value="SMX54627.1"/>
    <property type="molecule type" value="Genomic_DNA"/>
</dbReference>
<gene>
    <name evidence="3" type="ORF">CFX1CAM_1562</name>
</gene>
<evidence type="ECO:0000256" key="1">
    <source>
        <dbReference type="ARBA" id="ARBA00022801"/>
    </source>
</evidence>
<evidence type="ECO:0000313" key="3">
    <source>
        <dbReference type="EMBL" id="SMX54627.1"/>
    </source>
</evidence>
<dbReference type="PANTHER" id="PTHR42776">
    <property type="entry name" value="SERINE PEPTIDASE S9 FAMILY MEMBER"/>
    <property type="match status" value="1"/>
</dbReference>
<proteinExistence type="predicted"/>
<dbReference type="AlphaFoldDB" id="A0A1Y6K6Z6"/>
<dbReference type="Pfam" id="PF00326">
    <property type="entry name" value="Peptidase_S9"/>
    <property type="match status" value="1"/>
</dbReference>
<accession>A0A1Y6K6Z6</accession>
<dbReference type="Proteomes" id="UP000195514">
    <property type="component" value="Chromosome I"/>
</dbReference>
<dbReference type="SUPFAM" id="SSF53474">
    <property type="entry name" value="alpha/beta-Hydrolases"/>
    <property type="match status" value="1"/>
</dbReference>
<keyword evidence="1 3" id="KW-0378">Hydrolase</keyword>
<dbReference type="RefSeq" id="WP_087862453.1">
    <property type="nucleotide sequence ID" value="NZ_LT859958.1"/>
</dbReference>
<dbReference type="OrthoDB" id="108903at2"/>
<dbReference type="InterPro" id="IPR001375">
    <property type="entry name" value="Peptidase_S9_cat"/>
</dbReference>
<protein>
    <submittedName>
        <fullName evidence="3">Putative S9 family peptidase</fullName>
        <ecNumber evidence="3">3.4.-.-</ecNumber>
    </submittedName>
</protein>
<name>A0A1Y6K6Z6_9CHLR</name>
<dbReference type="Gene3D" id="3.40.50.1820">
    <property type="entry name" value="alpha/beta hydrolase"/>
    <property type="match status" value="1"/>
</dbReference>
<evidence type="ECO:0000259" key="2">
    <source>
        <dbReference type="Pfam" id="PF00326"/>
    </source>
</evidence>
<organism evidence="3 4">
    <name type="scientific">Candidatus Brevifilum fermentans</name>
    <dbReference type="NCBI Taxonomy" id="1986204"/>
    <lineage>
        <taxon>Bacteria</taxon>
        <taxon>Bacillati</taxon>
        <taxon>Chloroflexota</taxon>
        <taxon>Anaerolineae</taxon>
        <taxon>Anaerolineales</taxon>
        <taxon>Anaerolineaceae</taxon>
        <taxon>Candidatus Brevifilum</taxon>
    </lineage>
</organism>
<dbReference type="GO" id="GO:0004252">
    <property type="term" value="F:serine-type endopeptidase activity"/>
    <property type="evidence" value="ECO:0007669"/>
    <property type="project" value="TreeGrafter"/>
</dbReference>
<feature type="domain" description="Peptidase S9 prolyl oligopeptidase catalytic" evidence="2">
    <location>
        <begin position="427"/>
        <end position="635"/>
    </location>
</feature>
<dbReference type="SUPFAM" id="SSF82171">
    <property type="entry name" value="DPP6 N-terminal domain-like"/>
    <property type="match status" value="1"/>
</dbReference>
<dbReference type="InterPro" id="IPR029058">
    <property type="entry name" value="AB_hydrolase_fold"/>
</dbReference>
<dbReference type="KEGG" id="abat:CFX1CAM_1562"/>